<dbReference type="Proteomes" id="UP001230300">
    <property type="component" value="Unassembled WGS sequence"/>
</dbReference>
<evidence type="ECO:0000313" key="3">
    <source>
        <dbReference type="EMBL" id="MDK6503191.1"/>
    </source>
</evidence>
<gene>
    <name evidence="3" type="ORF">QP235_08420</name>
</gene>
<dbReference type="Gene3D" id="3.40.10.10">
    <property type="entry name" value="DNA Methylphosphotriester Repair Domain"/>
    <property type="match status" value="1"/>
</dbReference>
<dbReference type="GO" id="GO:0006281">
    <property type="term" value="P:DNA repair"/>
    <property type="evidence" value="ECO:0007669"/>
    <property type="project" value="InterPro"/>
</dbReference>
<comment type="caution">
    <text evidence="3">The sequence shown here is derived from an EMBL/GenBank/DDBJ whole genome shotgun (WGS) entry which is preliminary data.</text>
</comment>
<dbReference type="EMBL" id="JASOGN010000035">
    <property type="protein sequence ID" value="MDK6503191.1"/>
    <property type="molecule type" value="Genomic_DNA"/>
</dbReference>
<dbReference type="InterPro" id="IPR004026">
    <property type="entry name" value="Ada_DNA_repair_Zn-bd"/>
</dbReference>
<dbReference type="GO" id="GO:0003677">
    <property type="term" value="F:DNA binding"/>
    <property type="evidence" value="ECO:0007669"/>
    <property type="project" value="InterPro"/>
</dbReference>
<keyword evidence="1" id="KW-0010">Activator</keyword>
<dbReference type="SUPFAM" id="SSF57884">
    <property type="entry name" value="Ada DNA repair protein, N-terminal domain (N-Ada 10)"/>
    <property type="match status" value="1"/>
</dbReference>
<dbReference type="GO" id="GO:0008270">
    <property type="term" value="F:zinc ion binding"/>
    <property type="evidence" value="ECO:0007669"/>
    <property type="project" value="InterPro"/>
</dbReference>
<dbReference type="InterPro" id="IPR035451">
    <property type="entry name" value="Ada-like_dom_sf"/>
</dbReference>
<accession>A0AAW6XIJ3</accession>
<dbReference type="Pfam" id="PF02805">
    <property type="entry name" value="Ada_Zn_binding"/>
    <property type="match status" value="1"/>
</dbReference>
<dbReference type="RefSeq" id="WP_232779145.1">
    <property type="nucleotide sequence ID" value="NZ_JASOGN010000035.1"/>
</dbReference>
<dbReference type="AlphaFoldDB" id="A0AAW6XIJ3"/>
<protein>
    <submittedName>
        <fullName evidence="3">Ada metal-binding domain-containing protein</fullName>
    </submittedName>
</protein>
<evidence type="ECO:0000256" key="1">
    <source>
        <dbReference type="ARBA" id="ARBA00023159"/>
    </source>
</evidence>
<name>A0AAW6XIJ3_9LACO</name>
<reference evidence="3" key="1">
    <citation type="submission" date="2023-05" db="EMBL/GenBank/DDBJ databases">
        <title>Cataloging the Phylogenetic Diversity of Human Bladder Bacteria.</title>
        <authorList>
            <person name="Du J."/>
        </authorList>
    </citation>
    <scope>NUCLEOTIDE SEQUENCE</scope>
    <source>
        <strain evidence="3">UMB9226</strain>
    </source>
</reference>
<feature type="domain" description="Ada DNA repair metal-binding" evidence="2">
    <location>
        <begin position="2"/>
        <end position="25"/>
    </location>
</feature>
<evidence type="ECO:0000259" key="2">
    <source>
        <dbReference type="Pfam" id="PF02805"/>
    </source>
</evidence>
<proteinExistence type="predicted"/>
<sequence length="25" mass="2859">MNRENAVFFKSKAAARAAGYRESKR</sequence>
<dbReference type="GO" id="GO:0006355">
    <property type="term" value="P:regulation of DNA-templated transcription"/>
    <property type="evidence" value="ECO:0007669"/>
    <property type="project" value="InterPro"/>
</dbReference>
<organism evidence="3 4">
    <name type="scientific">Lactobacillus crispatus</name>
    <dbReference type="NCBI Taxonomy" id="47770"/>
    <lineage>
        <taxon>Bacteria</taxon>
        <taxon>Bacillati</taxon>
        <taxon>Bacillota</taxon>
        <taxon>Bacilli</taxon>
        <taxon>Lactobacillales</taxon>
        <taxon>Lactobacillaceae</taxon>
        <taxon>Lactobacillus</taxon>
    </lineage>
</organism>
<evidence type="ECO:0000313" key="4">
    <source>
        <dbReference type="Proteomes" id="UP001230300"/>
    </source>
</evidence>
<dbReference type="GO" id="GO:0008168">
    <property type="term" value="F:methyltransferase activity"/>
    <property type="evidence" value="ECO:0007669"/>
    <property type="project" value="InterPro"/>
</dbReference>